<gene>
    <name evidence="1" type="ORF">A9K58_10630</name>
</gene>
<reference evidence="1 2" key="1">
    <citation type="submission" date="2016-05" db="EMBL/GenBank/DDBJ databases">
        <title>Draft Genome Sequences of Stenotrophomonas maltophilia Strains Sm32COP, Sm41DVV, Sm46PAILV, SmF3, SmF22, SmSOFb1 and SmCVFa1, Isolated from Different Manures, in France.</title>
        <authorList>
            <person name="Nazaret S."/>
            <person name="Bodilis J."/>
        </authorList>
    </citation>
    <scope>NUCLEOTIDE SEQUENCE [LARGE SCALE GENOMIC DNA]</scope>
    <source>
        <strain evidence="1 2">Sm46PAILV</strain>
    </source>
</reference>
<evidence type="ECO:0000313" key="2">
    <source>
        <dbReference type="Proteomes" id="UP000092256"/>
    </source>
</evidence>
<dbReference type="AlphaFoldDB" id="A0A1A6XWE1"/>
<dbReference type="Proteomes" id="UP000092256">
    <property type="component" value="Unassembled WGS sequence"/>
</dbReference>
<evidence type="ECO:0000313" key="1">
    <source>
        <dbReference type="EMBL" id="OBU66896.1"/>
    </source>
</evidence>
<dbReference type="RefSeq" id="WP_065199328.1">
    <property type="nucleotide sequence ID" value="NZ_LYVJ01000007.1"/>
</dbReference>
<sequence>MHKVNVMAALVLAGSAASGNIAFDGKVTGRTRIVPTPDGRDFAVARSALSRNTLDSSRSV</sequence>
<dbReference type="EMBL" id="LYVJ01000007">
    <property type="protein sequence ID" value="OBU66896.1"/>
    <property type="molecule type" value="Genomic_DNA"/>
</dbReference>
<name>A0A1A6XWE1_STEMA</name>
<organism evidence="1 2">
    <name type="scientific">Stenotrophomonas maltophilia</name>
    <name type="common">Pseudomonas maltophilia</name>
    <name type="synonym">Xanthomonas maltophilia</name>
    <dbReference type="NCBI Taxonomy" id="40324"/>
    <lineage>
        <taxon>Bacteria</taxon>
        <taxon>Pseudomonadati</taxon>
        <taxon>Pseudomonadota</taxon>
        <taxon>Gammaproteobacteria</taxon>
        <taxon>Lysobacterales</taxon>
        <taxon>Lysobacteraceae</taxon>
        <taxon>Stenotrophomonas</taxon>
        <taxon>Stenotrophomonas maltophilia group</taxon>
    </lineage>
</organism>
<proteinExistence type="predicted"/>
<comment type="caution">
    <text evidence="1">The sequence shown here is derived from an EMBL/GenBank/DDBJ whole genome shotgun (WGS) entry which is preliminary data.</text>
</comment>
<accession>A0A1A6XWE1</accession>
<protein>
    <submittedName>
        <fullName evidence="1">Uncharacterized protein</fullName>
    </submittedName>
</protein>